<feature type="transmembrane region" description="Helical" evidence="9">
    <location>
        <begin position="144"/>
        <end position="165"/>
    </location>
</feature>
<evidence type="ECO:0000256" key="4">
    <source>
        <dbReference type="ARBA" id="ARBA00022519"/>
    </source>
</evidence>
<reference evidence="10 11" key="1">
    <citation type="submission" date="2022-06" db="EMBL/GenBank/DDBJ databases">
        <title>Isolation of gut microbiota from human fecal samples.</title>
        <authorList>
            <person name="Pamer E.G."/>
            <person name="Barat B."/>
            <person name="Waligurski E."/>
            <person name="Medina S."/>
            <person name="Paddock L."/>
            <person name="Mostad J."/>
        </authorList>
    </citation>
    <scope>NUCLEOTIDE SEQUENCE [LARGE SCALE GENOMIC DNA]</scope>
    <source>
        <strain evidence="10 11">SL.3.17</strain>
    </source>
</reference>
<keyword evidence="2" id="KW-0813">Transport</keyword>
<feature type="transmembrane region" description="Helical" evidence="9">
    <location>
        <begin position="111"/>
        <end position="138"/>
    </location>
</feature>
<evidence type="ECO:0000256" key="8">
    <source>
        <dbReference type="ARBA" id="ARBA00035655"/>
    </source>
</evidence>
<evidence type="ECO:0000313" key="10">
    <source>
        <dbReference type="EMBL" id="MCQ4635397.1"/>
    </source>
</evidence>
<keyword evidence="3" id="KW-1003">Cell membrane</keyword>
<sequence length="168" mass="18077">MVKLHENERYKKIIASPFSYLTGAVLLGILNIVHYIMLESGWSVTGAFFYFEDIWKNLSGTACDRLSCQENAMLAVGPNIRNLGLLVGALISVFTCARFKIKGIRSTKQVIAAAAGGLLMGYGAGTAGGCNISAFFTAAASLSLSAWIFLIFLFAGAFVGVKLLYKFL</sequence>
<feature type="transmembrane region" description="Helical" evidence="9">
    <location>
        <begin position="20"/>
        <end position="38"/>
    </location>
</feature>
<evidence type="ECO:0000256" key="5">
    <source>
        <dbReference type="ARBA" id="ARBA00022692"/>
    </source>
</evidence>
<dbReference type="RefSeq" id="WP_256130589.1">
    <property type="nucleotide sequence ID" value="NZ_JANFXK010000001.1"/>
</dbReference>
<evidence type="ECO:0000256" key="1">
    <source>
        <dbReference type="ARBA" id="ARBA00004429"/>
    </source>
</evidence>
<dbReference type="Proteomes" id="UP001524502">
    <property type="component" value="Unassembled WGS sequence"/>
</dbReference>
<comment type="caution">
    <text evidence="10">The sequence shown here is derived from an EMBL/GenBank/DDBJ whole genome shotgun (WGS) entry which is preliminary data.</text>
</comment>
<evidence type="ECO:0000313" key="11">
    <source>
        <dbReference type="Proteomes" id="UP001524502"/>
    </source>
</evidence>
<name>A0ABT1RJP5_9FIRM</name>
<dbReference type="PANTHER" id="PTHR30574">
    <property type="entry name" value="INNER MEMBRANE PROTEIN YEDE"/>
    <property type="match status" value="1"/>
</dbReference>
<keyword evidence="6 9" id="KW-1133">Transmembrane helix</keyword>
<organism evidence="10 11">
    <name type="scientific">Anaerovorax odorimutans</name>
    <dbReference type="NCBI Taxonomy" id="109327"/>
    <lineage>
        <taxon>Bacteria</taxon>
        <taxon>Bacillati</taxon>
        <taxon>Bacillota</taxon>
        <taxon>Clostridia</taxon>
        <taxon>Peptostreptococcales</taxon>
        <taxon>Anaerovoracaceae</taxon>
        <taxon>Anaerovorax</taxon>
    </lineage>
</organism>
<keyword evidence="11" id="KW-1185">Reference proteome</keyword>
<dbReference type="Pfam" id="PF04143">
    <property type="entry name" value="Sulf_transp"/>
    <property type="match status" value="1"/>
</dbReference>
<accession>A0ABT1RJP5</accession>
<feature type="transmembrane region" description="Helical" evidence="9">
    <location>
        <begin position="80"/>
        <end position="99"/>
    </location>
</feature>
<dbReference type="InterPro" id="IPR007272">
    <property type="entry name" value="Sulf_transp_TsuA/YedE"/>
</dbReference>
<evidence type="ECO:0000256" key="6">
    <source>
        <dbReference type="ARBA" id="ARBA00022989"/>
    </source>
</evidence>
<keyword evidence="7 9" id="KW-0472">Membrane</keyword>
<dbReference type="EMBL" id="JANFXK010000001">
    <property type="protein sequence ID" value="MCQ4635397.1"/>
    <property type="molecule type" value="Genomic_DNA"/>
</dbReference>
<gene>
    <name evidence="10" type="ORF">NE619_01530</name>
</gene>
<evidence type="ECO:0000256" key="9">
    <source>
        <dbReference type="SAM" id="Phobius"/>
    </source>
</evidence>
<proteinExistence type="inferred from homology"/>
<dbReference type="PANTHER" id="PTHR30574:SF1">
    <property type="entry name" value="SULPHUR TRANSPORT DOMAIN-CONTAINING PROTEIN"/>
    <property type="match status" value="1"/>
</dbReference>
<evidence type="ECO:0000256" key="3">
    <source>
        <dbReference type="ARBA" id="ARBA00022475"/>
    </source>
</evidence>
<comment type="subcellular location">
    <subcellularLocation>
        <location evidence="1">Cell inner membrane</location>
        <topology evidence="1">Multi-pass membrane protein</topology>
    </subcellularLocation>
</comment>
<evidence type="ECO:0000256" key="7">
    <source>
        <dbReference type="ARBA" id="ARBA00023136"/>
    </source>
</evidence>
<comment type="similarity">
    <text evidence="8">Belongs to the TsuA/YedE (TC 9.B.102) family.</text>
</comment>
<protein>
    <submittedName>
        <fullName evidence="10">YeeE/YedE family protein</fullName>
    </submittedName>
</protein>
<keyword evidence="5 9" id="KW-0812">Transmembrane</keyword>
<keyword evidence="4" id="KW-0997">Cell inner membrane</keyword>
<evidence type="ECO:0000256" key="2">
    <source>
        <dbReference type="ARBA" id="ARBA00022448"/>
    </source>
</evidence>